<evidence type="ECO:0000256" key="9">
    <source>
        <dbReference type="ARBA" id="ARBA00042736"/>
    </source>
</evidence>
<dbReference type="PROSITE" id="PS50206">
    <property type="entry name" value="RHODANESE_3"/>
    <property type="match status" value="1"/>
</dbReference>
<dbReference type="PANTHER" id="PTHR10828:SF64">
    <property type="entry name" value="M-PHASE INDUCER PHOSPHATASE 3"/>
    <property type="match status" value="1"/>
</dbReference>
<evidence type="ECO:0000256" key="4">
    <source>
        <dbReference type="ARBA" id="ARBA00022776"/>
    </source>
</evidence>
<evidence type="ECO:0000256" key="2">
    <source>
        <dbReference type="ARBA" id="ARBA00013064"/>
    </source>
</evidence>
<dbReference type="InterPro" id="IPR001763">
    <property type="entry name" value="Rhodanese-like_dom"/>
</dbReference>
<dbReference type="Proteomes" id="UP001159641">
    <property type="component" value="Unassembled WGS sequence"/>
</dbReference>
<keyword evidence="5" id="KW-0378">Hydrolase</keyword>
<name>A0AB34GG37_ESCRO</name>
<dbReference type="AlphaFoldDB" id="A0AB34GG37"/>
<dbReference type="PRINTS" id="PR00716">
    <property type="entry name" value="MPIPHPHTASE"/>
</dbReference>
<comment type="function">
    <text evidence="10">Functions as a dosage-dependent inducer in mitotic control. Tyrosine protein phosphatase required for progression of the cell cycle. When phosphorylated, highly effective in activating G2 cells into prophase. Directly dephosphorylates CDK1 and activates its kinase activity.</text>
</comment>
<keyword evidence="4" id="KW-0498">Mitosis</keyword>
<feature type="domain" description="Rhodanese" evidence="12">
    <location>
        <begin position="40"/>
        <end position="60"/>
    </location>
</feature>
<protein>
    <recommendedName>
        <fullName evidence="8">M-phase inducer phosphatase 3</fullName>
        <ecNumber evidence="2">3.1.3.48</ecNumber>
    </recommendedName>
    <alternativeName>
        <fullName evidence="9">Dual specificity phosphatase Cdc25C</fullName>
    </alternativeName>
</protein>
<evidence type="ECO:0000256" key="5">
    <source>
        <dbReference type="ARBA" id="ARBA00022801"/>
    </source>
</evidence>
<dbReference type="SUPFAM" id="SSF52821">
    <property type="entry name" value="Rhodanese/Cell cycle control phosphatase"/>
    <property type="match status" value="1"/>
</dbReference>
<dbReference type="EMBL" id="JAIQCJ010002315">
    <property type="protein sequence ID" value="KAJ8777334.1"/>
    <property type="molecule type" value="Genomic_DNA"/>
</dbReference>
<dbReference type="GO" id="GO:0005737">
    <property type="term" value="C:cytoplasm"/>
    <property type="evidence" value="ECO:0007669"/>
    <property type="project" value="TreeGrafter"/>
</dbReference>
<evidence type="ECO:0000259" key="12">
    <source>
        <dbReference type="PROSITE" id="PS50206"/>
    </source>
</evidence>
<evidence type="ECO:0000256" key="7">
    <source>
        <dbReference type="ARBA" id="ARBA00023306"/>
    </source>
</evidence>
<evidence type="ECO:0000256" key="10">
    <source>
        <dbReference type="ARBA" id="ARBA00046004"/>
    </source>
</evidence>
<comment type="similarity">
    <text evidence="1">Belongs to the MPI phosphatase family.</text>
</comment>
<keyword evidence="6" id="KW-0904">Protein phosphatase</keyword>
<dbReference type="GO" id="GO:0051301">
    <property type="term" value="P:cell division"/>
    <property type="evidence" value="ECO:0007669"/>
    <property type="project" value="UniProtKB-KW"/>
</dbReference>
<keyword evidence="14" id="KW-1185">Reference proteome</keyword>
<dbReference type="GO" id="GO:0000086">
    <property type="term" value="P:G2/M transition of mitotic cell cycle"/>
    <property type="evidence" value="ECO:0007669"/>
    <property type="project" value="TreeGrafter"/>
</dbReference>
<reference evidence="13 14" key="1">
    <citation type="submission" date="2022-11" db="EMBL/GenBank/DDBJ databases">
        <title>Whole genome sequence of Eschrichtius robustus ER-17-0199.</title>
        <authorList>
            <person name="Bruniche-Olsen A."/>
            <person name="Black A.N."/>
            <person name="Fields C.J."/>
            <person name="Walden K."/>
            <person name="Dewoody J.A."/>
        </authorList>
    </citation>
    <scope>NUCLEOTIDE SEQUENCE [LARGE SCALE GENOMIC DNA]</scope>
    <source>
        <strain evidence="13">ER-17-0199</strain>
        <tissue evidence="13">Blubber</tissue>
    </source>
</reference>
<dbReference type="Gene3D" id="3.40.250.10">
    <property type="entry name" value="Rhodanese-like domain"/>
    <property type="match status" value="2"/>
</dbReference>
<dbReference type="PANTHER" id="PTHR10828">
    <property type="entry name" value="M-PHASE INDUCER PHOSPHATASE DUAL SPECIFICITY PHOSPHATASE CDC25"/>
    <property type="match status" value="1"/>
</dbReference>
<evidence type="ECO:0000256" key="6">
    <source>
        <dbReference type="ARBA" id="ARBA00022912"/>
    </source>
</evidence>
<evidence type="ECO:0000256" key="8">
    <source>
        <dbReference type="ARBA" id="ARBA00040144"/>
    </source>
</evidence>
<sequence length="110" mass="12643">MASLCDINMTQMLEEDSNQGPLIGDFSKVAALLLGKFQGLIEKFFIIDCRYPYEYLGGHIQELCEPQSYCPMHHQDHKAELLRCRNQSKAWEGERQLQEQIALLVKDVSP</sequence>
<dbReference type="EC" id="3.1.3.48" evidence="2"/>
<evidence type="ECO:0000256" key="11">
    <source>
        <dbReference type="ARBA" id="ARBA00051341"/>
    </source>
</evidence>
<evidence type="ECO:0000256" key="1">
    <source>
        <dbReference type="ARBA" id="ARBA00011065"/>
    </source>
</evidence>
<dbReference type="GO" id="GO:0110032">
    <property type="term" value="P:positive regulation of G2/MI transition of meiotic cell cycle"/>
    <property type="evidence" value="ECO:0007669"/>
    <property type="project" value="TreeGrafter"/>
</dbReference>
<dbReference type="GO" id="GO:0004725">
    <property type="term" value="F:protein tyrosine phosphatase activity"/>
    <property type="evidence" value="ECO:0007669"/>
    <property type="project" value="UniProtKB-EC"/>
</dbReference>
<evidence type="ECO:0000313" key="14">
    <source>
        <dbReference type="Proteomes" id="UP001159641"/>
    </source>
</evidence>
<dbReference type="GO" id="GO:0005634">
    <property type="term" value="C:nucleus"/>
    <property type="evidence" value="ECO:0007669"/>
    <property type="project" value="TreeGrafter"/>
</dbReference>
<evidence type="ECO:0000256" key="3">
    <source>
        <dbReference type="ARBA" id="ARBA00022618"/>
    </source>
</evidence>
<dbReference type="GO" id="GO:0010971">
    <property type="term" value="P:positive regulation of G2/M transition of mitotic cell cycle"/>
    <property type="evidence" value="ECO:0007669"/>
    <property type="project" value="TreeGrafter"/>
</dbReference>
<proteinExistence type="inferred from homology"/>
<comment type="catalytic activity">
    <reaction evidence="11">
        <text>O-phospho-L-tyrosyl-[protein] + H2O = L-tyrosyl-[protein] + phosphate</text>
        <dbReference type="Rhea" id="RHEA:10684"/>
        <dbReference type="Rhea" id="RHEA-COMP:10136"/>
        <dbReference type="Rhea" id="RHEA-COMP:20101"/>
        <dbReference type="ChEBI" id="CHEBI:15377"/>
        <dbReference type="ChEBI" id="CHEBI:43474"/>
        <dbReference type="ChEBI" id="CHEBI:46858"/>
        <dbReference type="ChEBI" id="CHEBI:61978"/>
        <dbReference type="EC" id="3.1.3.48"/>
    </reaction>
    <physiologicalReaction direction="left-to-right" evidence="11">
        <dbReference type="Rhea" id="RHEA:10685"/>
    </physiologicalReaction>
</comment>
<keyword evidence="3" id="KW-0132">Cell division</keyword>
<gene>
    <name evidence="13" type="ORF">J1605_014717</name>
</gene>
<dbReference type="InterPro" id="IPR036873">
    <property type="entry name" value="Rhodanese-like_dom_sf"/>
</dbReference>
<keyword evidence="7" id="KW-0131">Cell cycle</keyword>
<comment type="caution">
    <text evidence="13">The sequence shown here is derived from an EMBL/GenBank/DDBJ whole genome shotgun (WGS) entry which is preliminary data.</text>
</comment>
<accession>A0AB34GG37</accession>
<dbReference type="InterPro" id="IPR000751">
    <property type="entry name" value="MPI_Phosphatase"/>
</dbReference>
<organism evidence="13 14">
    <name type="scientific">Eschrichtius robustus</name>
    <name type="common">California gray whale</name>
    <name type="synonym">Eschrichtius gibbosus</name>
    <dbReference type="NCBI Taxonomy" id="9764"/>
    <lineage>
        <taxon>Eukaryota</taxon>
        <taxon>Metazoa</taxon>
        <taxon>Chordata</taxon>
        <taxon>Craniata</taxon>
        <taxon>Vertebrata</taxon>
        <taxon>Euteleostomi</taxon>
        <taxon>Mammalia</taxon>
        <taxon>Eutheria</taxon>
        <taxon>Laurasiatheria</taxon>
        <taxon>Artiodactyla</taxon>
        <taxon>Whippomorpha</taxon>
        <taxon>Cetacea</taxon>
        <taxon>Mysticeti</taxon>
        <taxon>Eschrichtiidae</taxon>
        <taxon>Eschrichtius</taxon>
    </lineage>
</organism>
<evidence type="ECO:0000313" key="13">
    <source>
        <dbReference type="EMBL" id="KAJ8777334.1"/>
    </source>
</evidence>